<evidence type="ECO:0000313" key="2">
    <source>
        <dbReference type="EMBL" id="MCP2170305.1"/>
    </source>
</evidence>
<keyword evidence="3" id="KW-1185">Reference proteome</keyword>
<dbReference type="Gene3D" id="3.30.420.40">
    <property type="match status" value="2"/>
</dbReference>
<dbReference type="Proteomes" id="UP001206128">
    <property type="component" value="Unassembled WGS sequence"/>
</dbReference>
<dbReference type="AlphaFoldDB" id="A0AAE3GLN2"/>
<dbReference type="GO" id="GO:0009254">
    <property type="term" value="P:peptidoglycan turnover"/>
    <property type="evidence" value="ECO:0007669"/>
    <property type="project" value="InterPro"/>
</dbReference>
<dbReference type="RefSeq" id="WP_253780492.1">
    <property type="nucleotide sequence ID" value="NZ_JAMTCK010000029.1"/>
</dbReference>
<dbReference type="InterPro" id="IPR005338">
    <property type="entry name" value="Anhydro_N_Ac-Mur_kinase"/>
</dbReference>
<dbReference type="Pfam" id="PF03702">
    <property type="entry name" value="AnmK"/>
    <property type="match status" value="1"/>
</dbReference>
<keyword evidence="2" id="KW-0808">Transferase</keyword>
<dbReference type="SUPFAM" id="SSF53067">
    <property type="entry name" value="Actin-like ATPase domain"/>
    <property type="match status" value="1"/>
</dbReference>
<dbReference type="GO" id="GO:0005524">
    <property type="term" value="F:ATP binding"/>
    <property type="evidence" value="ECO:0007669"/>
    <property type="project" value="InterPro"/>
</dbReference>
<dbReference type="GO" id="GO:0016301">
    <property type="term" value="F:kinase activity"/>
    <property type="evidence" value="ECO:0007669"/>
    <property type="project" value="UniProtKB-KW"/>
</dbReference>
<dbReference type="InterPro" id="IPR043129">
    <property type="entry name" value="ATPase_NBD"/>
</dbReference>
<dbReference type="NCBIfam" id="NF007146">
    <property type="entry name" value="PRK09585.2-6"/>
    <property type="match status" value="1"/>
</dbReference>
<comment type="caution">
    <text evidence="2">The sequence shown here is derived from an EMBL/GenBank/DDBJ whole genome shotgun (WGS) entry which is preliminary data.</text>
</comment>
<proteinExistence type="predicted"/>
<accession>A0AAE3GLN2</accession>
<dbReference type="GO" id="GO:0016773">
    <property type="term" value="F:phosphotransferase activity, alcohol group as acceptor"/>
    <property type="evidence" value="ECO:0007669"/>
    <property type="project" value="InterPro"/>
</dbReference>
<dbReference type="GO" id="GO:0006040">
    <property type="term" value="P:amino sugar metabolic process"/>
    <property type="evidence" value="ECO:0007669"/>
    <property type="project" value="InterPro"/>
</dbReference>
<dbReference type="EMBL" id="JAMTCK010000029">
    <property type="protein sequence ID" value="MCP2170305.1"/>
    <property type="molecule type" value="Genomic_DNA"/>
</dbReference>
<keyword evidence="2" id="KW-0418">Kinase</keyword>
<reference evidence="2" key="1">
    <citation type="submission" date="2022-06" db="EMBL/GenBank/DDBJ databases">
        <title>Genomic Encyclopedia of Archaeal and Bacterial Type Strains, Phase II (KMG-II): from individual species to whole genera.</title>
        <authorList>
            <person name="Goeker M."/>
        </authorList>
    </citation>
    <scope>NUCLEOTIDE SEQUENCE</scope>
    <source>
        <strain evidence="2">DSM 43935</strain>
    </source>
</reference>
<dbReference type="PANTHER" id="PTHR30605:SF0">
    <property type="entry name" value="ANHYDRO-N-ACETYLMURAMIC ACID KINASE"/>
    <property type="match status" value="1"/>
</dbReference>
<gene>
    <name evidence="2" type="ORF">LX83_007196</name>
</gene>
<evidence type="ECO:0000256" key="1">
    <source>
        <dbReference type="SAM" id="MobiDB-lite"/>
    </source>
</evidence>
<name>A0AAE3GLN2_9PSEU</name>
<dbReference type="PANTHER" id="PTHR30605">
    <property type="entry name" value="ANHYDRO-N-ACETYLMURAMIC ACID KINASE"/>
    <property type="match status" value="1"/>
</dbReference>
<feature type="region of interest" description="Disordered" evidence="1">
    <location>
        <begin position="346"/>
        <end position="405"/>
    </location>
</feature>
<protein>
    <submittedName>
        <fullName evidence="2">Anhydro-N-acetylmuramic acid kinase</fullName>
    </submittedName>
</protein>
<feature type="compositionally biased region" description="Low complexity" evidence="1">
    <location>
        <begin position="392"/>
        <end position="405"/>
    </location>
</feature>
<evidence type="ECO:0000313" key="3">
    <source>
        <dbReference type="Proteomes" id="UP001206128"/>
    </source>
</evidence>
<sequence length="405" mass="41380">MDGVDVAVADLRLRSDQVELVPLGHAELDYPAELRAALVAALPPATCTAGELCALDTRTGQAFASAASHAVATLADGHADLVASLGQTIYHWVEDNHCLGTLQLGQPAWIAEATGLPVVADLRARDVAAGGHGAPLASTLDALWLRELAETSGRPAVGLNIGGIANITVVTPDGPALAYDTGPGNALLDVAAGLVSGGALRQDTGGALARRGQVRTDLLDVLLADDYYPAPPPKSTGKEHFNAEYLRRALGRVPEVADADLLATLVELTARTIAAECRRHNAGLVVGSGGGMRNPALVAALAARLGATPLRTSDELGLPADAKEAYLTALLGFLTWAGVPANQPSATGAAGPRLLGSITPGARPLRPPEPTTSSVTRLRIVTPDSHTPTTPPATRDAAGGPSANR</sequence>
<organism evidence="2 3">
    <name type="scientific">Goodfellowiella coeruleoviolacea</name>
    <dbReference type="NCBI Taxonomy" id="334858"/>
    <lineage>
        <taxon>Bacteria</taxon>
        <taxon>Bacillati</taxon>
        <taxon>Actinomycetota</taxon>
        <taxon>Actinomycetes</taxon>
        <taxon>Pseudonocardiales</taxon>
        <taxon>Pseudonocardiaceae</taxon>
        <taxon>Goodfellowiella</taxon>
    </lineage>
</organism>